<name>A0A9P4JGN0_9PLEO</name>
<evidence type="ECO:0008006" key="3">
    <source>
        <dbReference type="Google" id="ProtNLM"/>
    </source>
</evidence>
<keyword evidence="2" id="KW-1185">Reference proteome</keyword>
<organism evidence="1 2">
    <name type="scientific">Delitschia confertaspora ATCC 74209</name>
    <dbReference type="NCBI Taxonomy" id="1513339"/>
    <lineage>
        <taxon>Eukaryota</taxon>
        <taxon>Fungi</taxon>
        <taxon>Dikarya</taxon>
        <taxon>Ascomycota</taxon>
        <taxon>Pezizomycotina</taxon>
        <taxon>Dothideomycetes</taxon>
        <taxon>Pleosporomycetidae</taxon>
        <taxon>Pleosporales</taxon>
        <taxon>Delitschiaceae</taxon>
        <taxon>Delitschia</taxon>
    </lineage>
</organism>
<proteinExistence type="predicted"/>
<evidence type="ECO:0000313" key="1">
    <source>
        <dbReference type="EMBL" id="KAF2199051.1"/>
    </source>
</evidence>
<dbReference type="PANTHER" id="PTHR35309:SF4">
    <property type="entry name" value="TOCOPHEROL CYCLASE"/>
    <property type="match status" value="1"/>
</dbReference>
<sequence length="351" mass="39528">MQHYTPHPSSLFEGYYSKFRLPTGAHLALIICSVPRATSLPPHMLSLTYVPRTQSPKNPVWQREFWVPDIQRVVLDSRTSAFELRVPGYGVMRCNAEGGTEWDIEAEGVRFRAKTTGTRVAWGKEVGGGTPEGWLVKLPLPLHWHVHSLEAACEFELDIPSLGESFPIEDRNGKGVVHQEKNWANSFPESHVWVQATTDGGSGVCMAGGRILGMTAFLLGYRSKDLNVDFAPPFALGVQLPLISRFLSPFMAVDVDYQNRTFKLAVQSLWRKIELKAKAPRGTFFGLGAPFSEGHRKNFCGESFEAKVEIVVFERSWWPWSAWVEVKREMFEGASLEFGGKYYGDRGEKRD</sequence>
<dbReference type="PANTHER" id="PTHR35309">
    <property type="match status" value="1"/>
</dbReference>
<accession>A0A9P4JGN0</accession>
<evidence type="ECO:0000313" key="2">
    <source>
        <dbReference type="Proteomes" id="UP000799536"/>
    </source>
</evidence>
<reference evidence="1" key="1">
    <citation type="journal article" date="2020" name="Stud. Mycol.">
        <title>101 Dothideomycetes genomes: a test case for predicting lifestyles and emergence of pathogens.</title>
        <authorList>
            <person name="Haridas S."/>
            <person name="Albert R."/>
            <person name="Binder M."/>
            <person name="Bloem J."/>
            <person name="Labutti K."/>
            <person name="Salamov A."/>
            <person name="Andreopoulos B."/>
            <person name="Baker S."/>
            <person name="Barry K."/>
            <person name="Bills G."/>
            <person name="Bluhm B."/>
            <person name="Cannon C."/>
            <person name="Castanera R."/>
            <person name="Culley D."/>
            <person name="Daum C."/>
            <person name="Ezra D."/>
            <person name="Gonzalez J."/>
            <person name="Henrissat B."/>
            <person name="Kuo A."/>
            <person name="Liang C."/>
            <person name="Lipzen A."/>
            <person name="Lutzoni F."/>
            <person name="Magnuson J."/>
            <person name="Mondo S."/>
            <person name="Nolan M."/>
            <person name="Ohm R."/>
            <person name="Pangilinan J."/>
            <person name="Park H.-J."/>
            <person name="Ramirez L."/>
            <person name="Alfaro M."/>
            <person name="Sun H."/>
            <person name="Tritt A."/>
            <person name="Yoshinaga Y."/>
            <person name="Zwiers L.-H."/>
            <person name="Turgeon B."/>
            <person name="Goodwin S."/>
            <person name="Spatafora J."/>
            <person name="Crous P."/>
            <person name="Grigoriev I."/>
        </authorList>
    </citation>
    <scope>NUCLEOTIDE SEQUENCE</scope>
    <source>
        <strain evidence="1">ATCC 74209</strain>
    </source>
</reference>
<dbReference type="Proteomes" id="UP000799536">
    <property type="component" value="Unassembled WGS sequence"/>
</dbReference>
<gene>
    <name evidence="1" type="ORF">GQ43DRAFT_133406</name>
</gene>
<dbReference type="AlphaFoldDB" id="A0A9P4JGN0"/>
<dbReference type="InterPro" id="IPR025893">
    <property type="entry name" value="Tocopherol_cyclase"/>
</dbReference>
<dbReference type="GO" id="GO:0009976">
    <property type="term" value="F:tocopherol cyclase activity"/>
    <property type="evidence" value="ECO:0007669"/>
    <property type="project" value="InterPro"/>
</dbReference>
<protein>
    <recommendedName>
        <fullName evidence="3">Tocopherol cyclase</fullName>
    </recommendedName>
</protein>
<dbReference type="EMBL" id="ML994100">
    <property type="protein sequence ID" value="KAF2199051.1"/>
    <property type="molecule type" value="Genomic_DNA"/>
</dbReference>
<comment type="caution">
    <text evidence="1">The sequence shown here is derived from an EMBL/GenBank/DDBJ whole genome shotgun (WGS) entry which is preliminary data.</text>
</comment>
<dbReference type="OrthoDB" id="5421239at2759"/>